<proteinExistence type="predicted"/>
<sequence>MTPTSRWSQVRTVFSVVVGPLASFFLTVYLLKWAAKLDRHYIADWGGQVEIRTHAGLFVKMGLLGALPAWAGATAATRGKRWVGILIGLGCFAAGCIGEAVVTYFYKPWFTF</sequence>
<evidence type="ECO:0000313" key="3">
    <source>
        <dbReference type="Proteomes" id="UP000002484"/>
    </source>
</evidence>
<feature type="transmembrane region" description="Helical" evidence="1">
    <location>
        <begin position="82"/>
        <end position="106"/>
    </location>
</feature>
<gene>
    <name evidence="2" type="ordered locus">FraEuI1c_7175</name>
</gene>
<feature type="transmembrane region" description="Helical" evidence="1">
    <location>
        <begin position="51"/>
        <end position="70"/>
    </location>
</feature>
<evidence type="ECO:0000313" key="2">
    <source>
        <dbReference type="EMBL" id="ADP85139.1"/>
    </source>
</evidence>
<dbReference type="RefSeq" id="WP_013428249.1">
    <property type="nucleotide sequence ID" value="NC_014666.1"/>
</dbReference>
<dbReference type="Proteomes" id="UP000002484">
    <property type="component" value="Chromosome"/>
</dbReference>
<reference evidence="2 3" key="1">
    <citation type="submission" date="2010-10" db="EMBL/GenBank/DDBJ databases">
        <title>Complete sequence of Frankia sp. EuI1c.</title>
        <authorList>
            <consortium name="US DOE Joint Genome Institute"/>
            <person name="Lucas S."/>
            <person name="Copeland A."/>
            <person name="Lapidus A."/>
            <person name="Cheng J.-F."/>
            <person name="Bruce D."/>
            <person name="Goodwin L."/>
            <person name="Pitluck S."/>
            <person name="Chertkov O."/>
            <person name="Detter J.C."/>
            <person name="Han C."/>
            <person name="Tapia R."/>
            <person name="Land M."/>
            <person name="Hauser L."/>
            <person name="Jeffries C."/>
            <person name="Kyrpides N."/>
            <person name="Ivanova N."/>
            <person name="Mikhailova N."/>
            <person name="Beauchemin N."/>
            <person name="Sen A."/>
            <person name="Sur S.A."/>
            <person name="Gtari M."/>
            <person name="Wall L."/>
            <person name="Tisa L."/>
            <person name="Woyke T."/>
        </authorList>
    </citation>
    <scope>NUCLEOTIDE SEQUENCE [LARGE SCALE GENOMIC DNA]</scope>
    <source>
        <strain evidence="3">DSM 45817 / CECT 9037 / EuI1c</strain>
    </source>
</reference>
<keyword evidence="1" id="KW-1133">Transmembrane helix</keyword>
<protein>
    <submittedName>
        <fullName evidence="2">Uncharacterized protein</fullName>
    </submittedName>
</protein>
<name>E3IZU7_PSEI1</name>
<accession>E3IZU7</accession>
<dbReference type="STRING" id="298654.FraEuI1c_7175"/>
<dbReference type="InParanoid" id="E3IZU7"/>
<organism evidence="2 3">
    <name type="scientific">Pseudofrankia inefficax (strain DSM 45817 / CECT 9037 / DDB 130130 / EuI1c)</name>
    <name type="common">Frankia inefficax</name>
    <dbReference type="NCBI Taxonomy" id="298654"/>
    <lineage>
        <taxon>Bacteria</taxon>
        <taxon>Bacillati</taxon>
        <taxon>Actinomycetota</taxon>
        <taxon>Actinomycetes</taxon>
        <taxon>Frankiales</taxon>
        <taxon>Frankiaceae</taxon>
        <taxon>Pseudofrankia</taxon>
    </lineage>
</organism>
<keyword evidence="1" id="KW-0472">Membrane</keyword>
<feature type="transmembrane region" description="Helical" evidence="1">
    <location>
        <begin position="12"/>
        <end position="31"/>
    </location>
</feature>
<keyword evidence="1" id="KW-0812">Transmembrane</keyword>
<keyword evidence="3" id="KW-1185">Reference proteome</keyword>
<dbReference type="EMBL" id="CP002299">
    <property type="protein sequence ID" value="ADP85139.1"/>
    <property type="molecule type" value="Genomic_DNA"/>
</dbReference>
<evidence type="ECO:0000256" key="1">
    <source>
        <dbReference type="SAM" id="Phobius"/>
    </source>
</evidence>
<dbReference type="KEGG" id="fri:FraEuI1c_7175"/>
<dbReference type="AlphaFoldDB" id="E3IZU7"/>
<dbReference type="HOGENOM" id="CLU_2142247_0_0_11"/>